<comment type="caution">
    <text evidence="1">The sequence shown here is derived from an EMBL/GenBank/DDBJ whole genome shotgun (WGS) entry which is preliminary data.</text>
</comment>
<proteinExistence type="predicted"/>
<reference evidence="2" key="1">
    <citation type="submission" date="2016-04" db="EMBL/GenBank/DDBJ databases">
        <authorList>
            <person name="Antunes L.P."/>
            <person name="Martins L.F."/>
            <person name="Pereira R.V."/>
            <person name="Thomas A.M."/>
            <person name="Barbosa D."/>
            <person name="Nascimento L."/>
            <person name="Silva G.M."/>
            <person name="Condomitti G.W."/>
            <person name="Digiampietri L.A."/>
            <person name="Lombardi K.C."/>
            <person name="Ramos P.L."/>
            <person name="Quaggio R.B."/>
            <person name="Oliveira J.C."/>
            <person name="Pascon R.C."/>
            <person name="Cruz J.B."/>
            <person name="Silva A.M."/>
            <person name="Setubal J.C."/>
        </authorList>
    </citation>
    <scope>NUCLEOTIDE SEQUENCE [LARGE SCALE GENOMIC DNA]</scope>
</reference>
<name>A0A1Y2T432_SYMTR</name>
<dbReference type="Pfam" id="PF02597">
    <property type="entry name" value="ThiS"/>
    <property type="match status" value="1"/>
</dbReference>
<evidence type="ECO:0008006" key="3">
    <source>
        <dbReference type="Google" id="ProtNLM"/>
    </source>
</evidence>
<protein>
    <recommendedName>
        <fullName evidence="3">MoaD/ThiS family protein</fullName>
    </recommendedName>
</protein>
<dbReference type="InterPro" id="IPR003749">
    <property type="entry name" value="ThiS/MoaD-like"/>
</dbReference>
<dbReference type="NCBIfam" id="NF041918">
    <property type="entry name" value="SAMP1"/>
    <property type="match status" value="1"/>
</dbReference>
<dbReference type="Proteomes" id="UP000194267">
    <property type="component" value="Unassembled WGS sequence"/>
</dbReference>
<evidence type="ECO:0000313" key="1">
    <source>
        <dbReference type="EMBL" id="OTA40494.1"/>
    </source>
</evidence>
<dbReference type="InterPro" id="IPR052045">
    <property type="entry name" value="Sulfur_Carrier/Prot_Modifier"/>
</dbReference>
<dbReference type="PANTHER" id="PTHR38031:SF1">
    <property type="entry name" value="SULFUR CARRIER PROTEIN CYSO"/>
    <property type="match status" value="1"/>
</dbReference>
<organism evidence="1 2">
    <name type="scientific">Symbiobacterium thermophilum</name>
    <dbReference type="NCBI Taxonomy" id="2734"/>
    <lineage>
        <taxon>Bacteria</taxon>
        <taxon>Bacillati</taxon>
        <taxon>Bacillota</taxon>
        <taxon>Clostridia</taxon>
        <taxon>Eubacteriales</taxon>
        <taxon>Symbiobacteriaceae</taxon>
        <taxon>Symbiobacterium</taxon>
    </lineage>
</organism>
<dbReference type="CDD" id="cd17505">
    <property type="entry name" value="Ubl_SAMP1_like"/>
    <property type="match status" value="1"/>
</dbReference>
<sequence length="100" mass="10481">MQVRLYATLRALAGAARVEVPAEPGEPVGEVLRRLVAQCPALGDQILTPDGAELLPHVQVFIAGRSIRDLQGMATPVPPGVDLAVFPPVAGGCGLLHLLW</sequence>
<dbReference type="InterPro" id="IPR016155">
    <property type="entry name" value="Mopterin_synth/thiamin_S_b"/>
</dbReference>
<dbReference type="SUPFAM" id="SSF54285">
    <property type="entry name" value="MoaD/ThiS"/>
    <property type="match status" value="1"/>
</dbReference>
<dbReference type="EMBL" id="LWLV01001649">
    <property type="protein sequence ID" value="OTA40494.1"/>
    <property type="molecule type" value="Genomic_DNA"/>
</dbReference>
<dbReference type="PANTHER" id="PTHR38031">
    <property type="entry name" value="SULFUR CARRIER PROTEIN SLR0821-RELATED"/>
    <property type="match status" value="1"/>
</dbReference>
<evidence type="ECO:0000313" key="2">
    <source>
        <dbReference type="Proteomes" id="UP000194267"/>
    </source>
</evidence>
<accession>A0A1Y2T432</accession>
<dbReference type="InterPro" id="IPR012675">
    <property type="entry name" value="Beta-grasp_dom_sf"/>
</dbReference>
<gene>
    <name evidence="1" type="ORF">A6D92_16685</name>
</gene>
<dbReference type="Gene3D" id="3.10.20.30">
    <property type="match status" value="1"/>
</dbReference>
<dbReference type="AlphaFoldDB" id="A0A1Y2T432"/>
<dbReference type="InterPro" id="IPR054834">
    <property type="entry name" value="SAMP1_3"/>
</dbReference>